<keyword evidence="4" id="KW-0812">Transmembrane</keyword>
<keyword evidence="6" id="KW-1185">Reference proteome</keyword>
<evidence type="ECO:0000256" key="4">
    <source>
        <dbReference type="SAM" id="Phobius"/>
    </source>
</evidence>
<evidence type="ECO:0000313" key="5">
    <source>
        <dbReference type="EMBL" id="OZG59319.1"/>
    </source>
</evidence>
<keyword evidence="4" id="KW-0472">Membrane</keyword>
<comment type="caution">
    <text evidence="5">The sequence shown here is derived from an EMBL/GenBank/DDBJ whole genome shotgun (WGS) entry which is preliminary data.</text>
</comment>
<evidence type="ECO:0000256" key="1">
    <source>
        <dbReference type="ARBA" id="ARBA00022801"/>
    </source>
</evidence>
<dbReference type="AlphaFoldDB" id="A0A261FJI8"/>
<feature type="active site" description="Acyl-thioester intermediate" evidence="2">
    <location>
        <position position="245"/>
    </location>
</feature>
<evidence type="ECO:0000256" key="3">
    <source>
        <dbReference type="SAM" id="MobiDB-lite"/>
    </source>
</evidence>
<feature type="transmembrane region" description="Helical" evidence="4">
    <location>
        <begin position="29"/>
        <end position="49"/>
    </location>
</feature>
<feature type="compositionally biased region" description="Basic and acidic residues" evidence="3">
    <location>
        <begin position="1"/>
        <end position="18"/>
    </location>
</feature>
<dbReference type="InterPro" id="IPR042002">
    <property type="entry name" value="Sortase_C"/>
</dbReference>
<reference evidence="5 6" key="1">
    <citation type="journal article" date="2017" name="BMC Genomics">
        <title>Comparative genomic and phylogenomic analyses of the Bifidobacteriaceae family.</title>
        <authorList>
            <person name="Lugli G.A."/>
            <person name="Milani C."/>
            <person name="Turroni F."/>
            <person name="Duranti S."/>
            <person name="Mancabelli L."/>
            <person name="Mangifesta M."/>
            <person name="Ferrario C."/>
            <person name="Modesto M."/>
            <person name="Mattarelli P."/>
            <person name="Jiri K."/>
            <person name="van Sinderen D."/>
            <person name="Ventura M."/>
        </authorList>
    </citation>
    <scope>NUCLEOTIDE SEQUENCE [LARGE SCALE GENOMIC DNA]</scope>
    <source>
        <strain evidence="5 6">DSM 100201</strain>
    </source>
</reference>
<dbReference type="RefSeq" id="WP_158216796.1">
    <property type="nucleotide sequence ID" value="NZ_MWWV01000001.1"/>
</dbReference>
<dbReference type="SUPFAM" id="SSF63817">
    <property type="entry name" value="Sortase"/>
    <property type="match status" value="1"/>
</dbReference>
<dbReference type="EMBL" id="MWWV01000001">
    <property type="protein sequence ID" value="OZG59319.1"/>
    <property type="molecule type" value="Genomic_DNA"/>
</dbReference>
<evidence type="ECO:0000256" key="2">
    <source>
        <dbReference type="PIRSR" id="PIRSR605754-1"/>
    </source>
</evidence>
<dbReference type="Pfam" id="PF04203">
    <property type="entry name" value="Sortase"/>
    <property type="match status" value="1"/>
</dbReference>
<dbReference type="NCBIfam" id="TIGR01076">
    <property type="entry name" value="sortase_fam"/>
    <property type="match status" value="1"/>
</dbReference>
<gene>
    <name evidence="5" type="ORF">BTIS_0050</name>
</gene>
<dbReference type="InterPro" id="IPR023365">
    <property type="entry name" value="Sortase_dom-sf"/>
</dbReference>
<dbReference type="GO" id="GO:0016787">
    <property type="term" value="F:hydrolase activity"/>
    <property type="evidence" value="ECO:0007669"/>
    <property type="project" value="UniProtKB-KW"/>
</dbReference>
<dbReference type="Proteomes" id="UP000216444">
    <property type="component" value="Unassembled WGS sequence"/>
</dbReference>
<dbReference type="InterPro" id="IPR005754">
    <property type="entry name" value="Sortase"/>
</dbReference>
<dbReference type="CDD" id="cd05827">
    <property type="entry name" value="Sortase_C"/>
    <property type="match status" value="1"/>
</dbReference>
<protein>
    <submittedName>
        <fullName evidence="5">Sortase</fullName>
    </submittedName>
</protein>
<dbReference type="Gene3D" id="2.40.260.10">
    <property type="entry name" value="Sortase"/>
    <property type="match status" value="1"/>
</dbReference>
<organism evidence="5 6">
    <name type="scientific">Bifidobacterium tissieri</name>
    <dbReference type="NCBI Taxonomy" id="1630162"/>
    <lineage>
        <taxon>Bacteria</taxon>
        <taxon>Bacillati</taxon>
        <taxon>Actinomycetota</taxon>
        <taxon>Actinomycetes</taxon>
        <taxon>Bifidobacteriales</taxon>
        <taxon>Bifidobacteriaceae</taxon>
        <taxon>Bifidobacterium</taxon>
    </lineage>
</organism>
<sequence length="317" mass="34005">MDEFDRIIHPSPSRVERRRERRRRIRDRILTAATTLLFAAAALTVGVPATQSLGFAHDQSRATQQLAAAMGGMDAAEHDRMLAAAREYNRRLARSGQPVIGETADPFSGHAVGDFTGGDDPGYLAALDTGQGVMGSISIPRIGVDLTIRHGSGEQALRTGVGHLHGTSLPVGGPGTHAALTGHRGLPDAELFTRLDELRRGDPFYLHVLGDTLAYRVSDIRVVDPDQVDSLRIVPGRDLVTLVTCTPYGVNTQRLLVTGERAAIGVQVPAEADAPGDMRPVLAAGFLLPLAIGVPWARHAARRGEPQRHSTRKESSK</sequence>
<dbReference type="NCBIfam" id="NF033745">
    <property type="entry name" value="class_C_sortase"/>
    <property type="match status" value="1"/>
</dbReference>
<name>A0A261FJI8_9BIFI</name>
<keyword evidence="1" id="KW-0378">Hydrolase</keyword>
<keyword evidence="4" id="KW-1133">Transmembrane helix</keyword>
<feature type="region of interest" description="Disordered" evidence="3">
    <location>
        <begin position="1"/>
        <end position="20"/>
    </location>
</feature>
<proteinExistence type="predicted"/>
<evidence type="ECO:0000313" key="6">
    <source>
        <dbReference type="Proteomes" id="UP000216444"/>
    </source>
</evidence>
<accession>A0A261FJI8</accession>
<feature type="active site" description="Proton donor/acceptor" evidence="2">
    <location>
        <position position="183"/>
    </location>
</feature>